<name>A0A835UYT8_VANPL</name>
<organism evidence="1 2">
    <name type="scientific">Vanilla planifolia</name>
    <name type="common">Vanilla</name>
    <dbReference type="NCBI Taxonomy" id="51239"/>
    <lineage>
        <taxon>Eukaryota</taxon>
        <taxon>Viridiplantae</taxon>
        <taxon>Streptophyta</taxon>
        <taxon>Embryophyta</taxon>
        <taxon>Tracheophyta</taxon>
        <taxon>Spermatophyta</taxon>
        <taxon>Magnoliopsida</taxon>
        <taxon>Liliopsida</taxon>
        <taxon>Asparagales</taxon>
        <taxon>Orchidaceae</taxon>
        <taxon>Vanilloideae</taxon>
        <taxon>Vanilleae</taxon>
        <taxon>Vanilla</taxon>
    </lineage>
</organism>
<dbReference type="EMBL" id="JADCNL010000006">
    <property type="protein sequence ID" value="KAG0476771.1"/>
    <property type="molecule type" value="Genomic_DNA"/>
</dbReference>
<reference evidence="1 2" key="1">
    <citation type="journal article" date="2020" name="Nat. Food">
        <title>A phased Vanilla planifolia genome enables genetic improvement of flavour and production.</title>
        <authorList>
            <person name="Hasing T."/>
            <person name="Tang H."/>
            <person name="Brym M."/>
            <person name="Khazi F."/>
            <person name="Huang T."/>
            <person name="Chambers A.H."/>
        </authorList>
    </citation>
    <scope>NUCLEOTIDE SEQUENCE [LARGE SCALE GENOMIC DNA]</scope>
    <source>
        <tissue evidence="1">Leaf</tissue>
    </source>
</reference>
<dbReference type="AlphaFoldDB" id="A0A835UYT8"/>
<accession>A0A835UYT8</accession>
<dbReference type="OrthoDB" id="1751331at2759"/>
<protein>
    <recommendedName>
        <fullName evidence="3">Copia protein</fullName>
    </recommendedName>
</protein>
<dbReference type="Proteomes" id="UP000636800">
    <property type="component" value="Chromosome 6"/>
</dbReference>
<evidence type="ECO:0008006" key="3">
    <source>
        <dbReference type="Google" id="ProtNLM"/>
    </source>
</evidence>
<evidence type="ECO:0000313" key="1">
    <source>
        <dbReference type="EMBL" id="KAG0476771.1"/>
    </source>
</evidence>
<gene>
    <name evidence="1" type="ORF">HPP92_013612</name>
</gene>
<evidence type="ECO:0000313" key="2">
    <source>
        <dbReference type="Proteomes" id="UP000636800"/>
    </source>
</evidence>
<sequence>MSLFFYLVKQSILQLNQLVKIIWLQNLVQELYHQQEESMIIFIDNISIIKLAKNSIQHERSKHIETKYHFFVIMSIRKTISLLHYSTKKQVVDIFIKLLRVKIFEELRN</sequence>
<comment type="caution">
    <text evidence="1">The sequence shown here is derived from an EMBL/GenBank/DDBJ whole genome shotgun (WGS) entry which is preliminary data.</text>
</comment>
<proteinExistence type="predicted"/>
<keyword evidence="2" id="KW-1185">Reference proteome</keyword>